<feature type="transmembrane region" description="Helical" evidence="2">
    <location>
        <begin position="42"/>
        <end position="61"/>
    </location>
</feature>
<sequence>MAKVTEGTARAAAIVGFFIFLCGIANSTCGFVWLSYGGYQGHGLWSGIPMLTVGLLGFLSLKRNNTVFALYLFLALMTCIAAGIQAVTAGLELDHWSDFLGERKCSIEAGVCKCLGQEDIRIKDLDSCDKIPSINDIFITLIVFSIIGSLLCLGGAIAGCVGLATVPRSSPSTLPRPKRPAKKPITGIEVSYQQNNYPSNNYPPRTESAYPTEQIQIADPKGKDHYDSGYKQDYYKRSNDVDIRYGDYDRDREIDKFPRDMDHSDRDYKDNYSDRDSYDRHYDDRDYDRYSDRDHYRGEYDRDYDYDYDRRSYEYRRTPPPDDKTYL</sequence>
<evidence type="ECO:0000313" key="4">
    <source>
        <dbReference type="RefSeq" id="XP_031571444.1"/>
    </source>
</evidence>
<organism evidence="3 4">
    <name type="scientific">Actinia tenebrosa</name>
    <name type="common">Australian red waratah sea anemone</name>
    <dbReference type="NCBI Taxonomy" id="6105"/>
    <lineage>
        <taxon>Eukaryota</taxon>
        <taxon>Metazoa</taxon>
        <taxon>Cnidaria</taxon>
        <taxon>Anthozoa</taxon>
        <taxon>Hexacorallia</taxon>
        <taxon>Actiniaria</taxon>
        <taxon>Actiniidae</taxon>
        <taxon>Actinia</taxon>
    </lineage>
</organism>
<dbReference type="AlphaFoldDB" id="A0A6P8IWF7"/>
<keyword evidence="2" id="KW-0472">Membrane</keyword>
<keyword evidence="2" id="KW-1133">Transmembrane helix</keyword>
<keyword evidence="3" id="KW-1185">Reference proteome</keyword>
<reference evidence="4" key="1">
    <citation type="submission" date="2025-08" db="UniProtKB">
        <authorList>
            <consortium name="RefSeq"/>
        </authorList>
    </citation>
    <scope>IDENTIFICATION</scope>
    <source>
        <tissue evidence="4">Tentacle</tissue>
    </source>
</reference>
<proteinExistence type="predicted"/>
<dbReference type="KEGG" id="aten:116305633"/>
<dbReference type="Proteomes" id="UP000515163">
    <property type="component" value="Unplaced"/>
</dbReference>
<feature type="transmembrane region" description="Helical" evidence="2">
    <location>
        <begin position="137"/>
        <end position="166"/>
    </location>
</feature>
<name>A0A6P8IWF7_ACTTE</name>
<keyword evidence="2" id="KW-0812">Transmembrane</keyword>
<evidence type="ECO:0000256" key="1">
    <source>
        <dbReference type="SAM" id="MobiDB-lite"/>
    </source>
</evidence>
<feature type="region of interest" description="Disordered" evidence="1">
    <location>
        <begin position="168"/>
        <end position="187"/>
    </location>
</feature>
<accession>A0A6P8IWF7</accession>
<feature type="region of interest" description="Disordered" evidence="1">
    <location>
        <begin position="255"/>
        <end position="327"/>
    </location>
</feature>
<dbReference type="OrthoDB" id="5955466at2759"/>
<gene>
    <name evidence="4" type="primary">LOC116305633</name>
</gene>
<feature type="transmembrane region" description="Helical" evidence="2">
    <location>
        <begin position="68"/>
        <end position="91"/>
    </location>
</feature>
<protein>
    <submittedName>
        <fullName evidence="4">Uncharacterized protein LOC116305633</fullName>
    </submittedName>
</protein>
<dbReference type="RefSeq" id="XP_031571444.1">
    <property type="nucleotide sequence ID" value="XM_031715584.1"/>
</dbReference>
<feature type="transmembrane region" description="Helical" evidence="2">
    <location>
        <begin position="12"/>
        <end position="36"/>
    </location>
</feature>
<dbReference type="InParanoid" id="A0A6P8IWF7"/>
<evidence type="ECO:0000256" key="2">
    <source>
        <dbReference type="SAM" id="Phobius"/>
    </source>
</evidence>
<dbReference type="GeneID" id="116305633"/>
<evidence type="ECO:0000313" key="3">
    <source>
        <dbReference type="Proteomes" id="UP000515163"/>
    </source>
</evidence>